<dbReference type="Pfam" id="PF13297">
    <property type="entry name" value="SDE2_2C"/>
    <property type="match status" value="1"/>
</dbReference>
<name>A0A5N5FCH5_9ROSA</name>
<dbReference type="EMBL" id="SMOL01000704">
    <property type="protein sequence ID" value="KAB2600818.1"/>
    <property type="molecule type" value="Genomic_DNA"/>
</dbReference>
<dbReference type="GO" id="GO:0005737">
    <property type="term" value="C:cytoplasm"/>
    <property type="evidence" value="ECO:0007669"/>
    <property type="project" value="UniProtKB-SubCell"/>
</dbReference>
<dbReference type="PROSITE" id="PS50053">
    <property type="entry name" value="UBIQUITIN_2"/>
    <property type="match status" value="1"/>
</dbReference>
<evidence type="ECO:0000256" key="1">
    <source>
        <dbReference type="ARBA" id="ARBA00004123"/>
    </source>
</evidence>
<dbReference type="PANTHER" id="PTHR12786">
    <property type="entry name" value="SPLICING FACTOR SF3A-RELATED"/>
    <property type="match status" value="1"/>
</dbReference>
<evidence type="ECO:0000256" key="6">
    <source>
        <dbReference type="ARBA" id="ARBA00023187"/>
    </source>
</evidence>
<gene>
    <name evidence="11" type="ORF">D8674_042049</name>
</gene>
<evidence type="ECO:0000256" key="2">
    <source>
        <dbReference type="ARBA" id="ARBA00004496"/>
    </source>
</evidence>
<keyword evidence="7" id="KW-0539">Nucleus</keyword>
<feature type="domain" description="Ubiquitin-like" evidence="10">
    <location>
        <begin position="12"/>
        <end position="90"/>
    </location>
</feature>
<reference evidence="11 12" key="2">
    <citation type="submission" date="2019-11" db="EMBL/GenBank/DDBJ databases">
        <title>A de novo genome assembly of a pear dwarfing rootstock.</title>
        <authorList>
            <person name="Wang F."/>
            <person name="Wang J."/>
            <person name="Li S."/>
            <person name="Zhang Y."/>
            <person name="Fang M."/>
            <person name="Ma L."/>
            <person name="Zhao Y."/>
            <person name="Jiang S."/>
        </authorList>
    </citation>
    <scope>NUCLEOTIDE SEQUENCE [LARGE SCALE GENOMIC DNA]</scope>
    <source>
        <strain evidence="11">S2</strain>
        <tissue evidence="11">Leaf</tissue>
    </source>
</reference>
<sequence>MAESTVTKSNTYNLFVNLLEGKTLTLKFTTPEIPATSLKHLLYKFTKIPLQHQRLVTGTRQLEDDSVLSCSSSHAPDFPTVHLLLRLAGGKGGFRKKTSNFDACRDMSGRRLRHVNAEKKLEEWRAEEEERMLEKMAEDYLKGVAKKGKRGTGDDLAEKYVAKYREQSERCISEVLDSVKEAVKGKRKGPAKEAMEDSKRLKIWMGKRKVGESDSEDDDSDNEDTMEKSIVLNNGNNSDSSKETGRSLDSVTGRKQDGEISSGGSSESGSEEEKEMVVQRPQAFGGCRGQASLDIEKNEMVGPVISEGKIVWSASVTCSDPDVVSGAEAEQDRKIGCSGPEMGNLEKVVGQSEKVSSSGHGQEIESASLVAEANGSSESNPEVREETVASGNTAVMEKPLNFDEYNSAAEMEVLGRERLKSELQTRGLKCGGFYGCLIQTIFTTVGLAVAVNSGGPSLCSISPVFDTSGTGNHRAGNGAEGESGKTGTANVATIRQVVHIESVKLVEGVARTEVVELLRQSMEVNLDLLRKLIPPTKMSLGFGSFSVFSPWLLRSTLKPGKPQFSGWLSTNQKGNRIGKLVSPQLEAEQSLSAETWGKRRKRRETRSKMSMLSQDKNQNDKCGIVL</sequence>
<comment type="similarity">
    <text evidence="3">Belongs to the SDE2 family.</text>
</comment>
<dbReference type="OrthoDB" id="547031at2759"/>
<comment type="caution">
    <text evidence="11">The sequence shown here is derived from an EMBL/GenBank/DDBJ whole genome shotgun (WGS) entry which is preliminary data.</text>
</comment>
<dbReference type="Pfam" id="PF22782">
    <property type="entry name" value="SDE2"/>
    <property type="match status" value="1"/>
</dbReference>
<evidence type="ECO:0000313" key="11">
    <source>
        <dbReference type="EMBL" id="KAB2600818.1"/>
    </source>
</evidence>
<proteinExistence type="inferred from homology"/>
<feature type="region of interest" description="Disordered" evidence="9">
    <location>
        <begin position="231"/>
        <end position="285"/>
    </location>
</feature>
<dbReference type="GO" id="GO:0006397">
    <property type="term" value="P:mRNA processing"/>
    <property type="evidence" value="ECO:0007669"/>
    <property type="project" value="UniProtKB-KW"/>
</dbReference>
<dbReference type="InterPro" id="IPR029071">
    <property type="entry name" value="Ubiquitin-like_domsf"/>
</dbReference>
<feature type="region of interest" description="Disordered" evidence="9">
    <location>
        <begin position="205"/>
        <end position="224"/>
    </location>
</feature>
<dbReference type="Proteomes" id="UP000327157">
    <property type="component" value="Unassembled WGS sequence"/>
</dbReference>
<dbReference type="GO" id="GO:0005634">
    <property type="term" value="C:nucleus"/>
    <property type="evidence" value="ECO:0007669"/>
    <property type="project" value="UniProtKB-SubCell"/>
</dbReference>
<keyword evidence="6" id="KW-0508">mRNA splicing</keyword>
<accession>A0A5N5FCH5</accession>
<dbReference type="GO" id="GO:0008380">
    <property type="term" value="P:RNA splicing"/>
    <property type="evidence" value="ECO:0007669"/>
    <property type="project" value="UniProtKB-KW"/>
</dbReference>
<feature type="compositionally biased region" description="Low complexity" evidence="9">
    <location>
        <begin position="259"/>
        <end position="268"/>
    </location>
</feature>
<keyword evidence="5" id="KW-0507">mRNA processing</keyword>
<keyword evidence="12" id="KW-1185">Reference proteome</keyword>
<evidence type="ECO:0000256" key="7">
    <source>
        <dbReference type="ARBA" id="ARBA00023242"/>
    </source>
</evidence>
<reference evidence="11 12" key="1">
    <citation type="submission" date="2019-09" db="EMBL/GenBank/DDBJ databases">
        <authorList>
            <person name="Ou C."/>
        </authorList>
    </citation>
    <scope>NUCLEOTIDE SEQUENCE [LARGE SCALE GENOMIC DNA]</scope>
    <source>
        <strain evidence="11">S2</strain>
        <tissue evidence="11">Leaf</tissue>
    </source>
</reference>
<feature type="compositionally biased region" description="Acidic residues" evidence="9">
    <location>
        <begin position="213"/>
        <end position="224"/>
    </location>
</feature>
<feature type="region of interest" description="Disordered" evidence="9">
    <location>
        <begin position="592"/>
        <end position="626"/>
    </location>
</feature>
<dbReference type="InterPro" id="IPR051421">
    <property type="entry name" value="RNA_Proc_DNA_Dmg_Regulator"/>
</dbReference>
<dbReference type="PANTHER" id="PTHR12786:SF1">
    <property type="entry name" value="SPLICING REGULATOR SDE2"/>
    <property type="match status" value="1"/>
</dbReference>
<evidence type="ECO:0000256" key="5">
    <source>
        <dbReference type="ARBA" id="ARBA00022664"/>
    </source>
</evidence>
<evidence type="ECO:0000256" key="3">
    <source>
        <dbReference type="ARBA" id="ARBA00008726"/>
    </source>
</evidence>
<dbReference type="InterPro" id="IPR025086">
    <property type="entry name" value="SDE2/SF3A3_SAP"/>
</dbReference>
<dbReference type="InterPro" id="IPR000626">
    <property type="entry name" value="Ubiquitin-like_dom"/>
</dbReference>
<organism evidence="11 12">
    <name type="scientific">Pyrus ussuriensis x Pyrus communis</name>
    <dbReference type="NCBI Taxonomy" id="2448454"/>
    <lineage>
        <taxon>Eukaryota</taxon>
        <taxon>Viridiplantae</taxon>
        <taxon>Streptophyta</taxon>
        <taxon>Embryophyta</taxon>
        <taxon>Tracheophyta</taxon>
        <taxon>Spermatophyta</taxon>
        <taxon>Magnoliopsida</taxon>
        <taxon>eudicotyledons</taxon>
        <taxon>Gunneridae</taxon>
        <taxon>Pentapetalae</taxon>
        <taxon>rosids</taxon>
        <taxon>fabids</taxon>
        <taxon>Rosales</taxon>
        <taxon>Rosaceae</taxon>
        <taxon>Amygdaloideae</taxon>
        <taxon>Maleae</taxon>
        <taxon>Pyrus</taxon>
    </lineage>
</organism>
<dbReference type="AlphaFoldDB" id="A0A5N5FCH5"/>
<evidence type="ECO:0000313" key="12">
    <source>
        <dbReference type="Proteomes" id="UP000327157"/>
    </source>
</evidence>
<evidence type="ECO:0000256" key="8">
    <source>
        <dbReference type="ARBA" id="ARBA00023306"/>
    </source>
</evidence>
<dbReference type="Gene3D" id="3.10.20.90">
    <property type="entry name" value="Phosphatidylinositol 3-kinase Catalytic Subunit, Chain A, domain 1"/>
    <property type="match status" value="1"/>
</dbReference>
<evidence type="ECO:0000256" key="9">
    <source>
        <dbReference type="SAM" id="MobiDB-lite"/>
    </source>
</evidence>
<keyword evidence="4" id="KW-0963">Cytoplasm</keyword>
<comment type="subcellular location">
    <subcellularLocation>
        <location evidence="2">Cytoplasm</location>
    </subcellularLocation>
    <subcellularLocation>
        <location evidence="1">Nucleus</location>
    </subcellularLocation>
</comment>
<dbReference type="InterPro" id="IPR053822">
    <property type="entry name" value="SDE2-like_dom"/>
</dbReference>
<evidence type="ECO:0000256" key="4">
    <source>
        <dbReference type="ARBA" id="ARBA00022490"/>
    </source>
</evidence>
<keyword evidence="8" id="KW-0131">Cell cycle</keyword>
<feature type="compositionally biased region" description="Basic and acidic residues" evidence="9">
    <location>
        <begin position="240"/>
        <end position="258"/>
    </location>
</feature>
<protein>
    <submittedName>
        <fullName evidence="11">SDE2-like protein</fullName>
    </submittedName>
</protein>
<evidence type="ECO:0000259" key="10">
    <source>
        <dbReference type="PROSITE" id="PS50053"/>
    </source>
</evidence>
<dbReference type="SUPFAM" id="SSF54236">
    <property type="entry name" value="Ubiquitin-like"/>
    <property type="match status" value="1"/>
</dbReference>